<feature type="coiled-coil region" evidence="1">
    <location>
        <begin position="4"/>
        <end position="31"/>
    </location>
</feature>
<comment type="caution">
    <text evidence="2">The sequence shown here is derived from an EMBL/GenBank/DDBJ whole genome shotgun (WGS) entry which is preliminary data.</text>
</comment>
<accession>A0A8I1MB86</accession>
<protein>
    <submittedName>
        <fullName evidence="2">Uncharacterized protein</fullName>
    </submittedName>
</protein>
<sequence>MQVDEAAEADVQKANADIAMAQERLQSTLADFEENLFDERARLDQECGSLVQERIKVERRRDQ</sequence>
<evidence type="ECO:0000313" key="2">
    <source>
        <dbReference type="EMBL" id="MBN8198845.1"/>
    </source>
</evidence>
<name>A0A8I1MB86_9PROT</name>
<dbReference type="EMBL" id="JAEKJW010000004">
    <property type="protein sequence ID" value="MBN8198845.1"/>
    <property type="molecule type" value="Genomic_DNA"/>
</dbReference>
<proteinExistence type="predicted"/>
<gene>
    <name evidence="2" type="ORF">JF547_20440</name>
</gene>
<evidence type="ECO:0000256" key="1">
    <source>
        <dbReference type="SAM" id="Coils"/>
    </source>
</evidence>
<evidence type="ECO:0000313" key="3">
    <source>
        <dbReference type="Proteomes" id="UP000664405"/>
    </source>
</evidence>
<organism evidence="2 3">
    <name type="scientific">Thalassospira povalilytica</name>
    <dbReference type="NCBI Taxonomy" id="732237"/>
    <lineage>
        <taxon>Bacteria</taxon>
        <taxon>Pseudomonadati</taxon>
        <taxon>Pseudomonadota</taxon>
        <taxon>Alphaproteobacteria</taxon>
        <taxon>Rhodospirillales</taxon>
        <taxon>Thalassospiraceae</taxon>
        <taxon>Thalassospira</taxon>
    </lineage>
</organism>
<dbReference type="Proteomes" id="UP000664405">
    <property type="component" value="Unassembled WGS sequence"/>
</dbReference>
<keyword evidence="1" id="KW-0175">Coiled coil</keyword>
<dbReference type="RefSeq" id="WP_206928485.1">
    <property type="nucleotide sequence ID" value="NZ_JAEKJW010000004.1"/>
</dbReference>
<reference evidence="2" key="1">
    <citation type="submission" date="2020-12" db="EMBL/GenBank/DDBJ databases">
        <title>Oil enriched cultivation method for isolating marine PHA-producing bacteria.</title>
        <authorList>
            <person name="Zheng W."/>
            <person name="Yu S."/>
            <person name="Huang Y."/>
        </authorList>
    </citation>
    <scope>NUCLEOTIDE SEQUENCE</scope>
    <source>
        <strain evidence="2">SY-2-3</strain>
    </source>
</reference>
<dbReference type="AlphaFoldDB" id="A0A8I1MB86"/>